<gene>
    <name evidence="2" type="ORF">ENP23_03030</name>
</gene>
<proteinExistence type="predicted"/>
<feature type="binding site" evidence="1">
    <location>
        <position position="302"/>
    </location>
    <ligand>
        <name>Mg(2+)</name>
        <dbReference type="ChEBI" id="CHEBI:18420"/>
        <label>2</label>
    </ligand>
</feature>
<feature type="binding site" evidence="1">
    <location>
        <position position="303"/>
    </location>
    <ligand>
        <name>Mg(2+)</name>
        <dbReference type="ChEBI" id="CHEBI:18420"/>
        <label>1</label>
    </ligand>
</feature>
<feature type="binding site" evidence="1">
    <location>
        <position position="300"/>
    </location>
    <ligand>
        <name>Mg(2+)</name>
        <dbReference type="ChEBI" id="CHEBI:18420"/>
        <label>1</label>
    </ligand>
</feature>
<comment type="caution">
    <text evidence="2">The sequence shown here is derived from an EMBL/GenBank/DDBJ whole genome shotgun (WGS) entry which is preliminary data.</text>
</comment>
<dbReference type="NCBIfam" id="NF041672">
    <property type="entry name" value="ADPriboarghdlase"/>
    <property type="match status" value="1"/>
</dbReference>
<dbReference type="Gene3D" id="1.10.4080.10">
    <property type="entry name" value="ADP-ribosylation/Crystallin J1"/>
    <property type="match status" value="1"/>
</dbReference>
<evidence type="ECO:0000313" key="2">
    <source>
        <dbReference type="EMBL" id="HEF24730.1"/>
    </source>
</evidence>
<organism evidence="2">
    <name type="scientific">Pseudomonas graminis</name>
    <dbReference type="NCBI Taxonomy" id="158627"/>
    <lineage>
        <taxon>Bacteria</taxon>
        <taxon>Pseudomonadati</taxon>
        <taxon>Pseudomonadota</taxon>
        <taxon>Gammaproteobacteria</taxon>
        <taxon>Pseudomonadales</taxon>
        <taxon>Pseudomonadaceae</taxon>
        <taxon>Pseudomonas</taxon>
    </lineage>
</organism>
<sequence length="356" mass="39460">MIDLHSPTLIVTEHARRYDHLQPPSYPCDTGSRDYVEAEWERSRPSTLTHSQSIDRAKGALLGLAVGDAVGTTLEFLPRDAKQVKDMVGGGPFNLKPGDWTDDTSMALCLADTYLANGRFDYIDYLDRLCQWYKQGRNSVNGVCFDIGNATRNALEGWLSLRLKWIGNTEPNTAGNGSIIRLAPVAIFRRHMLSSTWREAQTQSRTTHRALEAVNCCELLSAQLHLALNGADRIEMCQPMVRPLQARATIINAGEYKQKNRDQIRSSGYAIDTLEAALWAVWNTDNFKDAVLLAANLADDADSVAAVAGQLAGALYGASGIPKEWVTRVAWSEHIQNLALQLHEQAPYNDPFYELG</sequence>
<accession>A0A7C2AWZ8</accession>
<dbReference type="InterPro" id="IPR005502">
    <property type="entry name" value="Ribosyl_crysJ1"/>
</dbReference>
<protein>
    <submittedName>
        <fullName evidence="2">ADP-ribosylglycohydrolase family protein</fullName>
    </submittedName>
</protein>
<dbReference type="GO" id="GO:0046872">
    <property type="term" value="F:metal ion binding"/>
    <property type="evidence" value="ECO:0007669"/>
    <property type="project" value="UniProtKB-KW"/>
</dbReference>
<dbReference type="InterPro" id="IPR050792">
    <property type="entry name" value="ADP-ribosylglycohydrolase"/>
</dbReference>
<keyword evidence="1" id="KW-0479">Metal-binding</keyword>
<name>A0A7C2AWZ8_9PSED</name>
<dbReference type="GO" id="GO:0016787">
    <property type="term" value="F:hydrolase activity"/>
    <property type="evidence" value="ECO:0007669"/>
    <property type="project" value="UniProtKB-KW"/>
</dbReference>
<keyword evidence="2" id="KW-0378">Hydrolase</keyword>
<feature type="binding site" evidence="1">
    <location>
        <position position="102"/>
    </location>
    <ligand>
        <name>Mg(2+)</name>
        <dbReference type="ChEBI" id="CHEBI:18420"/>
        <label>1</label>
    </ligand>
</feature>
<feature type="binding site" evidence="1">
    <location>
        <position position="101"/>
    </location>
    <ligand>
        <name>Mg(2+)</name>
        <dbReference type="ChEBI" id="CHEBI:18420"/>
        <label>1</label>
    </ligand>
</feature>
<dbReference type="PANTHER" id="PTHR16222:SF12">
    <property type="entry name" value="ADP-RIBOSYLGLYCOHYDROLASE-RELATED"/>
    <property type="match status" value="1"/>
</dbReference>
<dbReference type="SUPFAM" id="SSF101478">
    <property type="entry name" value="ADP-ribosylglycohydrolase"/>
    <property type="match status" value="1"/>
</dbReference>
<reference evidence="2" key="1">
    <citation type="journal article" date="2020" name="mSystems">
        <title>Genome- and Community-Level Interaction Insights into Carbon Utilization and Element Cycling Functions of Hydrothermarchaeota in Hydrothermal Sediment.</title>
        <authorList>
            <person name="Zhou Z."/>
            <person name="Liu Y."/>
            <person name="Xu W."/>
            <person name="Pan J."/>
            <person name="Luo Z.H."/>
            <person name="Li M."/>
        </authorList>
    </citation>
    <scope>NUCLEOTIDE SEQUENCE [LARGE SCALE GENOMIC DNA]</scope>
    <source>
        <strain evidence="2">SpSt-200</strain>
    </source>
</reference>
<dbReference type="InterPro" id="IPR049650">
    <property type="entry name" value="Tri1-like"/>
</dbReference>
<dbReference type="AlphaFoldDB" id="A0A7C2AWZ8"/>
<dbReference type="InterPro" id="IPR036705">
    <property type="entry name" value="Ribosyl_crysJ1_sf"/>
</dbReference>
<dbReference type="EMBL" id="DSIN01000010">
    <property type="protein sequence ID" value="HEF24730.1"/>
    <property type="molecule type" value="Genomic_DNA"/>
</dbReference>
<dbReference type="PANTHER" id="PTHR16222">
    <property type="entry name" value="ADP-RIBOSYLGLYCOHYDROLASE"/>
    <property type="match status" value="1"/>
</dbReference>
<evidence type="ECO:0000256" key="1">
    <source>
        <dbReference type="PIRSR" id="PIRSR605502-1"/>
    </source>
</evidence>
<feature type="binding site" evidence="1">
    <location>
        <position position="103"/>
    </location>
    <ligand>
        <name>Mg(2+)</name>
        <dbReference type="ChEBI" id="CHEBI:18420"/>
        <label>1</label>
    </ligand>
</feature>
<keyword evidence="1" id="KW-0460">Magnesium</keyword>
<dbReference type="Pfam" id="PF03747">
    <property type="entry name" value="ADP_ribosyl_GH"/>
    <property type="match status" value="1"/>
</dbReference>
<comment type="cofactor">
    <cofactor evidence="1">
        <name>Mg(2+)</name>
        <dbReference type="ChEBI" id="CHEBI:18420"/>
    </cofactor>
    <text evidence="1">Binds 2 magnesium ions per subunit.</text>
</comment>